<dbReference type="PANTHER" id="PTHR22939:SF129">
    <property type="entry name" value="SERINE PROTEASE HTRA2, MITOCHONDRIAL"/>
    <property type="match status" value="1"/>
</dbReference>
<dbReference type="EMBL" id="BGZK01002065">
    <property type="protein sequence ID" value="GBP90186.1"/>
    <property type="molecule type" value="Genomic_DNA"/>
</dbReference>
<reference evidence="2 3" key="1">
    <citation type="journal article" date="2019" name="Commun. Biol.">
        <title>The bagworm genome reveals a unique fibroin gene that provides high tensile strength.</title>
        <authorList>
            <person name="Kono N."/>
            <person name="Nakamura H."/>
            <person name="Ohtoshi R."/>
            <person name="Tomita M."/>
            <person name="Numata K."/>
            <person name="Arakawa K."/>
        </authorList>
    </citation>
    <scope>NUCLEOTIDE SEQUENCE [LARGE SCALE GENOMIC DNA]</scope>
</reference>
<organism evidence="2 3">
    <name type="scientific">Eumeta variegata</name>
    <name type="common">Bagworm moth</name>
    <name type="synonym">Eumeta japonica</name>
    <dbReference type="NCBI Taxonomy" id="151549"/>
    <lineage>
        <taxon>Eukaryota</taxon>
        <taxon>Metazoa</taxon>
        <taxon>Ecdysozoa</taxon>
        <taxon>Arthropoda</taxon>
        <taxon>Hexapoda</taxon>
        <taxon>Insecta</taxon>
        <taxon>Pterygota</taxon>
        <taxon>Neoptera</taxon>
        <taxon>Endopterygota</taxon>
        <taxon>Lepidoptera</taxon>
        <taxon>Glossata</taxon>
        <taxon>Ditrysia</taxon>
        <taxon>Tineoidea</taxon>
        <taxon>Psychidae</taxon>
        <taxon>Oiketicinae</taxon>
        <taxon>Eumeta</taxon>
    </lineage>
</organism>
<evidence type="ECO:0000313" key="2">
    <source>
        <dbReference type="EMBL" id="GBP90186.1"/>
    </source>
</evidence>
<keyword evidence="1" id="KW-0720">Serine protease</keyword>
<dbReference type="PANTHER" id="PTHR22939">
    <property type="entry name" value="SERINE PROTEASE FAMILY S1C HTRA-RELATED"/>
    <property type="match status" value="1"/>
</dbReference>
<dbReference type="GO" id="GO:0012501">
    <property type="term" value="P:programmed cell death"/>
    <property type="evidence" value="ECO:0007669"/>
    <property type="project" value="TreeGrafter"/>
</dbReference>
<proteinExistence type="predicted"/>
<dbReference type="SUPFAM" id="SSF50494">
    <property type="entry name" value="Trypsin-like serine proteases"/>
    <property type="match status" value="1"/>
</dbReference>
<comment type="caution">
    <text evidence="2">The sequence shown here is derived from an EMBL/GenBank/DDBJ whole genome shotgun (WGS) entry which is preliminary data.</text>
</comment>
<name>A0A4C1ZNY0_EUMVA</name>
<evidence type="ECO:0000256" key="1">
    <source>
        <dbReference type="ARBA" id="ARBA00022825"/>
    </source>
</evidence>
<dbReference type="Pfam" id="PF13365">
    <property type="entry name" value="Trypsin_2"/>
    <property type="match status" value="1"/>
</dbReference>
<accession>A0A4C1ZNY0</accession>
<keyword evidence="1" id="KW-0378">Hydrolase</keyword>
<evidence type="ECO:0000313" key="3">
    <source>
        <dbReference type="Proteomes" id="UP000299102"/>
    </source>
</evidence>
<dbReference type="STRING" id="151549.A0A4C1ZNY0"/>
<dbReference type="OrthoDB" id="4217619at2759"/>
<dbReference type="GO" id="GO:0006508">
    <property type="term" value="P:proteolysis"/>
    <property type="evidence" value="ECO:0007669"/>
    <property type="project" value="UniProtKB-KW"/>
</dbReference>
<dbReference type="Gene3D" id="2.40.10.120">
    <property type="match status" value="1"/>
</dbReference>
<keyword evidence="2" id="KW-0645">Protease</keyword>
<sequence>MILGYTIVTAGVIGWVGLKERVSAATRSSDNLNGRREKYNFIADVVAISAPAVVYIEIKDGRRVDVFTGERLSVSNGSGFIVKEDGLILTNAHVVANKPHSTVHVKLMDGSTHTGFVEDVDMKSDLATLRIPVKGLPTMKLGSSADIRPGEWSVRRILNRFQPLDLVLVSGTARPTISDCLLQNQGVCSLSGDQSGAAQTRLTGQCHNCQSYGHSSRYCYHSALREMPG</sequence>
<gene>
    <name evidence="2" type="primary">HtrA2</name>
    <name evidence="2" type="ORF">EVAR_64168_1</name>
</gene>
<dbReference type="Proteomes" id="UP000299102">
    <property type="component" value="Unassembled WGS sequence"/>
</dbReference>
<dbReference type="AlphaFoldDB" id="A0A4C1ZNY0"/>
<dbReference type="InterPro" id="IPR009003">
    <property type="entry name" value="Peptidase_S1_PA"/>
</dbReference>
<protein>
    <submittedName>
        <fullName evidence="2">Serine protease HTRA2, mitochondrial</fullName>
    </submittedName>
</protein>
<dbReference type="GO" id="GO:0043065">
    <property type="term" value="P:positive regulation of apoptotic process"/>
    <property type="evidence" value="ECO:0007669"/>
    <property type="project" value="TreeGrafter"/>
</dbReference>
<dbReference type="GO" id="GO:0004252">
    <property type="term" value="F:serine-type endopeptidase activity"/>
    <property type="evidence" value="ECO:0007669"/>
    <property type="project" value="TreeGrafter"/>
</dbReference>
<keyword evidence="3" id="KW-1185">Reference proteome</keyword>